<dbReference type="AlphaFoldDB" id="A0A1H7WUD2"/>
<dbReference type="Proteomes" id="UP000183015">
    <property type="component" value="Unassembled WGS sequence"/>
</dbReference>
<gene>
    <name evidence="1" type="ORF">SAMN05414137_121114</name>
</gene>
<protein>
    <recommendedName>
        <fullName evidence="3">ACT domain-containing protein</fullName>
    </recommendedName>
</protein>
<name>A0A1H7WUD2_STRJI</name>
<evidence type="ECO:0000313" key="2">
    <source>
        <dbReference type="Proteomes" id="UP000183015"/>
    </source>
</evidence>
<dbReference type="STRING" id="235985.SAMN05414137_121114"/>
<dbReference type="eggNOG" id="ENOG50327HB">
    <property type="taxonomic scope" value="Bacteria"/>
</dbReference>
<dbReference type="EMBL" id="FOAZ01000021">
    <property type="protein sequence ID" value="SEM24519.1"/>
    <property type="molecule type" value="Genomic_DNA"/>
</dbReference>
<accession>A0A1H7WUD2</accession>
<dbReference type="OrthoDB" id="3855360at2"/>
<keyword evidence="2" id="KW-1185">Reference proteome</keyword>
<reference evidence="2" key="1">
    <citation type="submission" date="2016-10" db="EMBL/GenBank/DDBJ databases">
        <authorList>
            <person name="Varghese N."/>
        </authorList>
    </citation>
    <scope>NUCLEOTIDE SEQUENCE [LARGE SCALE GENOMIC DNA]</scope>
    <source>
        <strain evidence="2">DSM 45096 / BCRC 16803 / CGMCC 4.1857 / CIP 109030 / JCM 12277 / KCTC 19219 / NBRC 100920 / 33214</strain>
    </source>
</reference>
<proteinExistence type="predicted"/>
<dbReference type="RefSeq" id="WP_042450789.1">
    <property type="nucleotide sequence ID" value="NZ_BBPN01000020.1"/>
</dbReference>
<sequence length="91" mass="9333">MSTVLEAPVPRPVRVATGSTLIATVVPGRGLLGRLAAVLSAHPVQALALRTPSAGPAVVEVTVADAHRARVRAKLLRMVDVLDVVDGGEPV</sequence>
<evidence type="ECO:0008006" key="3">
    <source>
        <dbReference type="Google" id="ProtNLM"/>
    </source>
</evidence>
<evidence type="ECO:0000313" key="1">
    <source>
        <dbReference type="EMBL" id="SEM24519.1"/>
    </source>
</evidence>
<organism evidence="1 2">
    <name type="scientific">Streptacidiphilus jiangxiensis</name>
    <dbReference type="NCBI Taxonomy" id="235985"/>
    <lineage>
        <taxon>Bacteria</taxon>
        <taxon>Bacillati</taxon>
        <taxon>Actinomycetota</taxon>
        <taxon>Actinomycetes</taxon>
        <taxon>Kitasatosporales</taxon>
        <taxon>Streptomycetaceae</taxon>
        <taxon>Streptacidiphilus</taxon>
    </lineage>
</organism>